<evidence type="ECO:0000256" key="2">
    <source>
        <dbReference type="ARBA" id="ARBA00009773"/>
    </source>
</evidence>
<dbReference type="InterPro" id="IPR002549">
    <property type="entry name" value="AI-2E-like"/>
</dbReference>
<comment type="subcellular location">
    <subcellularLocation>
        <location evidence="1">Cell membrane</location>
        <topology evidence="1">Multi-pass membrane protein</topology>
    </subcellularLocation>
</comment>
<evidence type="ECO:0000256" key="6">
    <source>
        <dbReference type="ARBA" id="ARBA00022989"/>
    </source>
</evidence>
<feature type="transmembrane region" description="Helical" evidence="8">
    <location>
        <begin position="253"/>
        <end position="274"/>
    </location>
</feature>
<feature type="transmembrane region" description="Helical" evidence="8">
    <location>
        <begin position="281"/>
        <end position="305"/>
    </location>
</feature>
<evidence type="ECO:0000256" key="8">
    <source>
        <dbReference type="SAM" id="Phobius"/>
    </source>
</evidence>
<keyword evidence="5 8" id="KW-0812">Transmembrane</keyword>
<keyword evidence="6 8" id="KW-1133">Transmembrane helix</keyword>
<organism evidence="9">
    <name type="scientific">Gulosibacter sediminis</name>
    <dbReference type="NCBI Taxonomy" id="1729695"/>
    <lineage>
        <taxon>Bacteria</taxon>
        <taxon>Bacillati</taxon>
        <taxon>Actinomycetota</taxon>
        <taxon>Actinomycetes</taxon>
        <taxon>Micrococcales</taxon>
        <taxon>Microbacteriaceae</taxon>
        <taxon>Gulosibacter</taxon>
    </lineage>
</organism>
<protein>
    <submittedName>
        <fullName evidence="9">AI-2E family transporter</fullName>
    </submittedName>
</protein>
<sequence>MAGSTRAEHPRQAEEREGDLVTRPVRIAAAWAWRWIIIVLACVPIFWLLAKTTFIVVPLVVGVLLTALLVPLTNYLRNQLRWPKGLALLAALVALFGAIAILVGLVVQAFRSGERIDFTLIEERYQELMVWAESSPLHLSEDQLISWFQGMSTWLETNVGTLIETTLTAGSTLGAIATGFAFALFALIFYLLDGRRIWLFVVSLFPRAARAAVDGAGERAWITVGHYVRVQVVVALIDAVGIFIGAVVLQVPFALAIGIIVFLFAFVPLIGAFLSGAVAVVLALLSHGLWTAVIMLVIVVAVMAIESNVLQPLIMGQAVQIHPLAILVSVSAGSIFAGVAGAVVAVPIVAATNVMVRYIASGKWRDEPDPTEGMVMQLDTNAAKVPKRRPIKIRVRKKATPGE</sequence>
<feature type="transmembrane region" description="Helical" evidence="8">
    <location>
        <begin position="172"/>
        <end position="192"/>
    </location>
</feature>
<keyword evidence="3" id="KW-0813">Transport</keyword>
<dbReference type="EMBL" id="CP097160">
    <property type="protein sequence ID" value="UQN15752.1"/>
    <property type="molecule type" value="Genomic_DNA"/>
</dbReference>
<feature type="transmembrane region" description="Helical" evidence="8">
    <location>
        <begin position="88"/>
        <end position="110"/>
    </location>
</feature>
<proteinExistence type="inferred from homology"/>
<feature type="transmembrane region" description="Helical" evidence="8">
    <location>
        <begin position="55"/>
        <end position="76"/>
    </location>
</feature>
<evidence type="ECO:0000256" key="4">
    <source>
        <dbReference type="ARBA" id="ARBA00022475"/>
    </source>
</evidence>
<accession>A0ABY4MZ83</accession>
<keyword evidence="4" id="KW-1003">Cell membrane</keyword>
<gene>
    <name evidence="9" type="ORF">M3M28_04675</name>
</gene>
<keyword evidence="7 8" id="KW-0472">Membrane</keyword>
<dbReference type="Pfam" id="PF01594">
    <property type="entry name" value="AI-2E_transport"/>
    <property type="match status" value="1"/>
</dbReference>
<dbReference type="PANTHER" id="PTHR21716:SF53">
    <property type="entry name" value="PERMEASE PERM-RELATED"/>
    <property type="match status" value="1"/>
</dbReference>
<evidence type="ECO:0000256" key="3">
    <source>
        <dbReference type="ARBA" id="ARBA00022448"/>
    </source>
</evidence>
<reference evidence="9" key="1">
    <citation type="submission" date="2022-05" db="EMBL/GenBank/DDBJ databases">
        <title>Complete genome sequence of toluene-degrading Gulosibacter sediminis strain ACHW.36C.</title>
        <authorList>
            <person name="Wai A.C."/>
            <person name="Lai G.K."/>
            <person name="Griffin S.D."/>
            <person name="Leung F.C."/>
        </authorList>
    </citation>
    <scope>NUCLEOTIDE SEQUENCE [LARGE SCALE GENOMIC DNA]</scope>
    <source>
        <strain evidence="9">ACHW.36C</strain>
    </source>
</reference>
<feature type="transmembrane region" description="Helical" evidence="8">
    <location>
        <begin position="31"/>
        <end position="49"/>
    </location>
</feature>
<evidence type="ECO:0000256" key="1">
    <source>
        <dbReference type="ARBA" id="ARBA00004651"/>
    </source>
</evidence>
<evidence type="ECO:0000256" key="5">
    <source>
        <dbReference type="ARBA" id="ARBA00022692"/>
    </source>
</evidence>
<dbReference type="PANTHER" id="PTHR21716">
    <property type="entry name" value="TRANSMEMBRANE PROTEIN"/>
    <property type="match status" value="1"/>
</dbReference>
<evidence type="ECO:0000313" key="9">
    <source>
        <dbReference type="EMBL" id="UQN15752.1"/>
    </source>
</evidence>
<feature type="transmembrane region" description="Helical" evidence="8">
    <location>
        <begin position="325"/>
        <end position="356"/>
    </location>
</feature>
<feature type="transmembrane region" description="Helical" evidence="8">
    <location>
        <begin position="227"/>
        <end position="247"/>
    </location>
</feature>
<comment type="similarity">
    <text evidence="2">Belongs to the autoinducer-2 exporter (AI-2E) (TC 2.A.86) family.</text>
</comment>
<evidence type="ECO:0000256" key="7">
    <source>
        <dbReference type="ARBA" id="ARBA00023136"/>
    </source>
</evidence>
<name>A0ABY4MZ83_9MICO</name>